<dbReference type="PANTHER" id="PTHR14296:SF12">
    <property type="entry name" value="DDT DOMAIN-CONTAINING PROTEIN DDR4 ISOFORM X1"/>
    <property type="match status" value="1"/>
</dbReference>
<accession>A0A5P1FR66</accession>
<feature type="compositionally biased region" description="Acidic residues" evidence="1">
    <location>
        <begin position="416"/>
        <end position="449"/>
    </location>
</feature>
<dbReference type="PANTHER" id="PTHR14296">
    <property type="entry name" value="REMODELING AND SPACING FACTOR 1"/>
    <property type="match status" value="1"/>
</dbReference>
<gene>
    <name evidence="2" type="ORF">A4U43_C01F21950</name>
</gene>
<proteinExistence type="predicted"/>
<protein>
    <recommendedName>
        <fullName evidence="4">DDT domain-containing protein</fullName>
    </recommendedName>
</protein>
<dbReference type="OrthoDB" id="303107at2759"/>
<feature type="compositionally biased region" description="Low complexity" evidence="1">
    <location>
        <begin position="520"/>
        <end position="529"/>
    </location>
</feature>
<evidence type="ECO:0008006" key="4">
    <source>
        <dbReference type="Google" id="ProtNLM"/>
    </source>
</evidence>
<dbReference type="Gramene" id="ONK80805">
    <property type="protein sequence ID" value="ONK80805"/>
    <property type="gene ID" value="A4U43_C01F21950"/>
</dbReference>
<organism evidence="2 3">
    <name type="scientific">Asparagus officinalis</name>
    <name type="common">Garden asparagus</name>
    <dbReference type="NCBI Taxonomy" id="4686"/>
    <lineage>
        <taxon>Eukaryota</taxon>
        <taxon>Viridiplantae</taxon>
        <taxon>Streptophyta</taxon>
        <taxon>Embryophyta</taxon>
        <taxon>Tracheophyta</taxon>
        <taxon>Spermatophyta</taxon>
        <taxon>Magnoliopsida</taxon>
        <taxon>Liliopsida</taxon>
        <taxon>Asparagales</taxon>
        <taxon>Asparagaceae</taxon>
        <taxon>Asparagoideae</taxon>
        <taxon>Asparagus</taxon>
    </lineage>
</organism>
<evidence type="ECO:0000313" key="3">
    <source>
        <dbReference type="Proteomes" id="UP000243459"/>
    </source>
</evidence>
<feature type="compositionally biased region" description="Acidic residues" evidence="1">
    <location>
        <begin position="358"/>
        <end position="376"/>
    </location>
</feature>
<feature type="compositionally biased region" description="Polar residues" evidence="1">
    <location>
        <begin position="453"/>
        <end position="462"/>
    </location>
</feature>
<evidence type="ECO:0000256" key="1">
    <source>
        <dbReference type="SAM" id="MobiDB-lite"/>
    </source>
</evidence>
<reference evidence="3" key="1">
    <citation type="journal article" date="2017" name="Nat. Commun.">
        <title>The asparagus genome sheds light on the origin and evolution of a young Y chromosome.</title>
        <authorList>
            <person name="Harkess A."/>
            <person name="Zhou J."/>
            <person name="Xu C."/>
            <person name="Bowers J.E."/>
            <person name="Van der Hulst R."/>
            <person name="Ayyampalayam S."/>
            <person name="Mercati F."/>
            <person name="Riccardi P."/>
            <person name="McKain M.R."/>
            <person name="Kakrana A."/>
            <person name="Tang H."/>
            <person name="Ray J."/>
            <person name="Groenendijk J."/>
            <person name="Arikit S."/>
            <person name="Mathioni S.M."/>
            <person name="Nakano M."/>
            <person name="Shan H."/>
            <person name="Telgmann-Rauber A."/>
            <person name="Kanno A."/>
            <person name="Yue Z."/>
            <person name="Chen H."/>
            <person name="Li W."/>
            <person name="Chen Y."/>
            <person name="Xu X."/>
            <person name="Zhang Y."/>
            <person name="Luo S."/>
            <person name="Chen H."/>
            <person name="Gao J."/>
            <person name="Mao Z."/>
            <person name="Pires J.C."/>
            <person name="Luo M."/>
            <person name="Kudrna D."/>
            <person name="Wing R.A."/>
            <person name="Meyers B.C."/>
            <person name="Yi K."/>
            <person name="Kong H."/>
            <person name="Lavrijsen P."/>
            <person name="Sunseri F."/>
            <person name="Falavigna A."/>
            <person name="Ye Y."/>
            <person name="Leebens-Mack J.H."/>
            <person name="Chen G."/>
        </authorList>
    </citation>
    <scope>NUCLEOTIDE SEQUENCE [LARGE SCALE GENOMIC DNA]</scope>
    <source>
        <strain evidence="3">cv. DH0086</strain>
    </source>
</reference>
<feature type="compositionally biased region" description="Acidic residues" evidence="1">
    <location>
        <begin position="535"/>
        <end position="553"/>
    </location>
</feature>
<name>A0A5P1FR66_ASPOF</name>
<dbReference type="Proteomes" id="UP000243459">
    <property type="component" value="Chromosome 1"/>
</dbReference>
<dbReference type="OMA" id="MGEYIGS"/>
<evidence type="ECO:0000313" key="2">
    <source>
        <dbReference type="EMBL" id="ONK80805.1"/>
    </source>
</evidence>
<dbReference type="GO" id="GO:0031213">
    <property type="term" value="C:RSF complex"/>
    <property type="evidence" value="ECO:0007669"/>
    <property type="project" value="InterPro"/>
</dbReference>
<dbReference type="AlphaFoldDB" id="A0A5P1FR66"/>
<feature type="compositionally biased region" description="Basic and acidic residues" evidence="1">
    <location>
        <begin position="377"/>
        <end position="399"/>
    </location>
</feature>
<sequence>MAEKRGKESEDDPTPADPSASDVELARGRIRQRWEFASVLNFLHVFKPVIGSDLKISAEEIETALITPNRDLASLHVALLKGIPPVNKKMTEADTWVTVVCRKLVTWWPWVAEGDNPLKVDHGKEIQRYKLLDPVTRMGILKAICEVRAQQDDILSYITDELKKGTELATFRKERIGGAGNGVSYWYDGDPVIGYRLYKEVVQVDSRRKAKGKGGAPQPTNNYQWETVATEFGEFKEISEKLSSSNISVEASVGEIIKTEIIPILAKLQQKKERAWKRQQREALQLNDFLNYSRVGVTRSCRERPVRYTFDEYDRSIDEAIQISKKSKTTGSEKENGRRTRGSANEVTLDGNKKLGEENSEADDEMHENPADDEEDKYQSDKDENDHSDEKYNKYKSDNNDDDDDYDEKDEHDNDSNVEEEEEEEEAEEEEEEEEEEEGDFVSSDEENDDSPKQTINQNNARTKAAVGVRRSQRFTEISEGPAETKKRLRQRPTRNSAQMVSDSEDSSPKNEKQTEIVSDSEMADSAGDGSAGAGDDESTGDDGSPDSGDASE</sequence>
<feature type="region of interest" description="Disordered" evidence="1">
    <location>
        <begin position="1"/>
        <end position="24"/>
    </location>
</feature>
<keyword evidence="3" id="KW-1185">Reference proteome</keyword>
<dbReference type="GO" id="GO:0006355">
    <property type="term" value="P:regulation of DNA-templated transcription"/>
    <property type="evidence" value="ECO:0007669"/>
    <property type="project" value="InterPro"/>
</dbReference>
<dbReference type="EMBL" id="CM007381">
    <property type="protein sequence ID" value="ONK80805.1"/>
    <property type="molecule type" value="Genomic_DNA"/>
</dbReference>
<feature type="region of interest" description="Disordered" evidence="1">
    <location>
        <begin position="324"/>
        <end position="553"/>
    </location>
</feature>
<dbReference type="InterPro" id="IPR028938">
    <property type="entry name" value="Rsf1-like"/>
</dbReference>